<feature type="signal peptide" evidence="1">
    <location>
        <begin position="1"/>
        <end position="16"/>
    </location>
</feature>
<dbReference type="GO" id="GO:0005576">
    <property type="term" value="C:extracellular region"/>
    <property type="evidence" value="ECO:0007669"/>
    <property type="project" value="InterPro"/>
</dbReference>
<comment type="caution">
    <text evidence="3">The sequence shown here is derived from an EMBL/GenBank/DDBJ whole genome shotgun (WGS) entry which is preliminary data.</text>
</comment>
<name>A0A8H3F3H4_9LECA</name>
<dbReference type="SMART" id="SM00198">
    <property type="entry name" value="SCP"/>
    <property type="match status" value="1"/>
</dbReference>
<evidence type="ECO:0000313" key="4">
    <source>
        <dbReference type="Proteomes" id="UP000664169"/>
    </source>
</evidence>
<dbReference type="InterPro" id="IPR014044">
    <property type="entry name" value="CAP_dom"/>
</dbReference>
<keyword evidence="1" id="KW-0732">Signal</keyword>
<dbReference type="EMBL" id="CAJPDQ010000010">
    <property type="protein sequence ID" value="CAF9915347.1"/>
    <property type="molecule type" value="Genomic_DNA"/>
</dbReference>
<evidence type="ECO:0000313" key="3">
    <source>
        <dbReference type="EMBL" id="CAF9915347.1"/>
    </source>
</evidence>
<gene>
    <name evidence="3" type="ORF">GOMPHAMPRED_000712</name>
</gene>
<dbReference type="Gene3D" id="3.40.33.10">
    <property type="entry name" value="CAP"/>
    <property type="match status" value="1"/>
</dbReference>
<dbReference type="InterPro" id="IPR018244">
    <property type="entry name" value="Allrgn_V5/Tpx1_CS"/>
</dbReference>
<dbReference type="Proteomes" id="UP000664169">
    <property type="component" value="Unassembled WGS sequence"/>
</dbReference>
<dbReference type="Pfam" id="PF00188">
    <property type="entry name" value="CAP"/>
    <property type="match status" value="1"/>
</dbReference>
<protein>
    <recommendedName>
        <fullName evidence="2">SCP domain-containing protein</fullName>
    </recommendedName>
</protein>
<dbReference type="PRINTS" id="PR00837">
    <property type="entry name" value="V5TPXLIKE"/>
</dbReference>
<dbReference type="InterPro" id="IPR001283">
    <property type="entry name" value="CRISP-related"/>
</dbReference>
<evidence type="ECO:0000259" key="2">
    <source>
        <dbReference type="SMART" id="SM00198"/>
    </source>
</evidence>
<dbReference type="PANTHER" id="PTHR10334">
    <property type="entry name" value="CYSTEINE-RICH SECRETORY PROTEIN-RELATED"/>
    <property type="match status" value="1"/>
</dbReference>
<sequence>MLSLALFASLPLLAATQTVLQEPTDYTSDEQFQTDILNSTNFYRSQHNASALAWNDTLADYATNYVTGCNFAHTGGPYGENLVAGCANATASIEVWGNEGKNYDFAAGQFTEGTGHFTQLVWKATTTVGCGRANCSGEHGTPGW</sequence>
<evidence type="ECO:0000256" key="1">
    <source>
        <dbReference type="SAM" id="SignalP"/>
    </source>
</evidence>
<dbReference type="AlphaFoldDB" id="A0A8H3F3H4"/>
<dbReference type="InterPro" id="IPR035940">
    <property type="entry name" value="CAP_sf"/>
</dbReference>
<feature type="chain" id="PRO_5034272254" description="SCP domain-containing protein" evidence="1">
    <location>
        <begin position="17"/>
        <end position="144"/>
    </location>
</feature>
<reference evidence="3" key="1">
    <citation type="submission" date="2021-03" db="EMBL/GenBank/DDBJ databases">
        <authorList>
            <person name="Tagirdzhanova G."/>
        </authorList>
    </citation>
    <scope>NUCLEOTIDE SEQUENCE</scope>
</reference>
<dbReference type="PROSITE" id="PS01009">
    <property type="entry name" value="CRISP_1"/>
    <property type="match status" value="1"/>
</dbReference>
<proteinExistence type="predicted"/>
<keyword evidence="4" id="KW-1185">Reference proteome</keyword>
<feature type="domain" description="SCP" evidence="2">
    <location>
        <begin position="31"/>
        <end position="143"/>
    </location>
</feature>
<accession>A0A8H3F3H4</accession>
<dbReference type="OrthoDB" id="337038at2759"/>
<organism evidence="3 4">
    <name type="scientific">Gomphillus americanus</name>
    <dbReference type="NCBI Taxonomy" id="1940652"/>
    <lineage>
        <taxon>Eukaryota</taxon>
        <taxon>Fungi</taxon>
        <taxon>Dikarya</taxon>
        <taxon>Ascomycota</taxon>
        <taxon>Pezizomycotina</taxon>
        <taxon>Lecanoromycetes</taxon>
        <taxon>OSLEUM clade</taxon>
        <taxon>Ostropomycetidae</taxon>
        <taxon>Ostropales</taxon>
        <taxon>Graphidaceae</taxon>
        <taxon>Gomphilloideae</taxon>
        <taxon>Gomphillus</taxon>
    </lineage>
</organism>
<dbReference type="SUPFAM" id="SSF55797">
    <property type="entry name" value="PR-1-like"/>
    <property type="match status" value="1"/>
</dbReference>